<dbReference type="OrthoDB" id="5411533at2759"/>
<feature type="domain" description="RRM" evidence="9">
    <location>
        <begin position="570"/>
        <end position="654"/>
    </location>
</feature>
<evidence type="ECO:0000256" key="5">
    <source>
        <dbReference type="ARBA" id="ARBA00023187"/>
    </source>
</evidence>
<dbReference type="CDD" id="cd12374">
    <property type="entry name" value="RRM_UHM_SPF45_PUF60"/>
    <property type="match status" value="1"/>
</dbReference>
<feature type="domain" description="RRM" evidence="9">
    <location>
        <begin position="300"/>
        <end position="378"/>
    </location>
</feature>
<evidence type="ECO:0000313" key="11">
    <source>
        <dbReference type="Proteomes" id="UP001150925"/>
    </source>
</evidence>
<accession>A0A9W8ALN1</accession>
<dbReference type="GO" id="GO:0003677">
    <property type="term" value="F:DNA binding"/>
    <property type="evidence" value="ECO:0007669"/>
    <property type="project" value="InterPro"/>
</dbReference>
<keyword evidence="6" id="KW-0539">Nucleus</keyword>
<dbReference type="EMBL" id="JANBPY010001730">
    <property type="protein sequence ID" value="KAJ1958924.1"/>
    <property type="molecule type" value="Genomic_DNA"/>
</dbReference>
<evidence type="ECO:0000313" key="10">
    <source>
        <dbReference type="EMBL" id="KAJ1958924.1"/>
    </source>
</evidence>
<evidence type="ECO:0000259" key="9">
    <source>
        <dbReference type="PROSITE" id="PS50102"/>
    </source>
</evidence>
<dbReference type="HAMAP" id="MF_00025">
    <property type="entry name" value="RNApol_Rpo5_RPB5"/>
    <property type="match status" value="1"/>
</dbReference>
<dbReference type="GO" id="GO:0071011">
    <property type="term" value="C:precatalytic spliceosome"/>
    <property type="evidence" value="ECO:0007669"/>
    <property type="project" value="TreeGrafter"/>
</dbReference>
<dbReference type="GO" id="GO:0006376">
    <property type="term" value="P:mRNA splice site recognition"/>
    <property type="evidence" value="ECO:0007669"/>
    <property type="project" value="TreeGrafter"/>
</dbReference>
<dbReference type="GO" id="GO:0003899">
    <property type="term" value="F:DNA-directed RNA polymerase activity"/>
    <property type="evidence" value="ECO:0007669"/>
    <property type="project" value="InterPro"/>
</dbReference>
<feature type="domain" description="RRM" evidence="9">
    <location>
        <begin position="393"/>
        <end position="471"/>
    </location>
</feature>
<reference evidence="10" key="1">
    <citation type="submission" date="2022-07" db="EMBL/GenBank/DDBJ databases">
        <title>Phylogenomic reconstructions and comparative analyses of Kickxellomycotina fungi.</title>
        <authorList>
            <person name="Reynolds N.K."/>
            <person name="Stajich J.E."/>
            <person name="Barry K."/>
            <person name="Grigoriev I.V."/>
            <person name="Crous P."/>
            <person name="Smith M.E."/>
        </authorList>
    </citation>
    <scope>NUCLEOTIDE SEQUENCE</scope>
    <source>
        <strain evidence="10">RSA 1196</strain>
    </source>
</reference>
<keyword evidence="5" id="KW-0508">mRNA splicing</keyword>
<dbReference type="GO" id="GO:0000381">
    <property type="term" value="P:regulation of alternative mRNA splicing, via spliceosome"/>
    <property type="evidence" value="ECO:0007669"/>
    <property type="project" value="TreeGrafter"/>
</dbReference>
<dbReference type="PANTHER" id="PTHR47330">
    <property type="entry name" value="POLY(U)-BINDING-SPLICING FACTOR PUF60-B-RELATED"/>
    <property type="match status" value="1"/>
</dbReference>
<evidence type="ECO:0000256" key="2">
    <source>
        <dbReference type="ARBA" id="ARBA00020809"/>
    </source>
</evidence>
<keyword evidence="4 8" id="KW-0694">RNA-binding</keyword>
<dbReference type="SMART" id="SM00360">
    <property type="entry name" value="RRM"/>
    <property type="match status" value="3"/>
</dbReference>
<evidence type="ECO:0000256" key="8">
    <source>
        <dbReference type="PROSITE-ProRule" id="PRU00176"/>
    </source>
</evidence>
<dbReference type="InterPro" id="IPR000504">
    <property type="entry name" value="RRM_dom"/>
</dbReference>
<dbReference type="GO" id="GO:0006351">
    <property type="term" value="P:DNA-templated transcription"/>
    <property type="evidence" value="ECO:0007669"/>
    <property type="project" value="InterPro"/>
</dbReference>
<dbReference type="Pfam" id="PF00076">
    <property type="entry name" value="RRM_1"/>
    <property type="match status" value="3"/>
</dbReference>
<dbReference type="InterPro" id="IPR036710">
    <property type="entry name" value="RNA_pol_Rpb5_N_sf"/>
</dbReference>
<comment type="subcellular location">
    <subcellularLocation>
        <location evidence="1">Nucleus</location>
    </subcellularLocation>
</comment>
<proteinExistence type="inferred from homology"/>
<dbReference type="GO" id="GO:0071013">
    <property type="term" value="C:catalytic step 2 spliceosome"/>
    <property type="evidence" value="ECO:0007669"/>
    <property type="project" value="TreeGrafter"/>
</dbReference>
<comment type="similarity">
    <text evidence="7">Belongs to the archaeal Rpo5/eukaryotic RPB5 RNA polymerase subunit family.</text>
</comment>
<dbReference type="PANTHER" id="PTHR47330:SF1">
    <property type="entry name" value="POLY(U)-BINDING-SPLICING FACTOR PUF60"/>
    <property type="match status" value="1"/>
</dbReference>
<dbReference type="InterPro" id="IPR051974">
    <property type="entry name" value="PUF60_regulator"/>
</dbReference>
<sequence length="665" mass="74108">MQDAREVSRLWRVYRTVHEMMHIRGYKVSPSELQMDIDTFRTMFAPGGTVDRTKLTSLVQGRDDPTDQVYIFFPDDKSVGIKPIREFCERMVSQNVQRGIIVYRDKVTGAAKKAMEQFEDKYKLDLFSESELLVNITKHRLVPKHEVLSQEETETLLKRYRLKVTQLPRIQHKDPIARFYGLSRGQVVKITRASETAGRYLTYRATSSMTDFNFTNSPQSTMTMSANSHLPNTAQPEGLIPSDELKQRLEDAKEYALKIQPILQAYQSKGEPIPDIPPEAVVGHPLASTGVEKAVLYNLSHVYVGSISFDLTKAHIRAVFAEYGFIRDLSMNLDTTTGRHKGFCFIEYEVPEAGNLAVETLHGAILGGRALRVGRPSQYNPANLAKLPPAPEGRLYIANVNEHVNEENLASIFQAFGQLSKCILIPDPLTRKHKGYGFVEFEQSQVASMALGAMNGFDLGGMPLRLRKAMVGGPLPEGMSLLERIPEFPAVPCLTTPLVEPPVEPATLVLPKTGMGQVGGGDTTGGYAHGNAAYNPPLSNDTVSGESNIRIDSQQRLDLMQKLSQRATSTVLCVTNVIDLADMDDELSEEFGEECAKFGQVVNVLVHTDTQVEPQEQVKIFVQFTDTAGSQNAMSVLNGRWFGGRQLVVKYYDQDKFYARNFTNS</sequence>
<dbReference type="SUPFAM" id="SSF54928">
    <property type="entry name" value="RNA-binding domain, RBD"/>
    <property type="match status" value="2"/>
</dbReference>
<dbReference type="Pfam" id="PF01191">
    <property type="entry name" value="RNA_pol_Rpb5_C"/>
    <property type="match status" value="1"/>
</dbReference>
<keyword evidence="11" id="KW-1185">Reference proteome</keyword>
<dbReference type="InterPro" id="IPR035913">
    <property type="entry name" value="RPB5-like_sf"/>
</dbReference>
<dbReference type="GO" id="GO:0003723">
    <property type="term" value="F:RNA binding"/>
    <property type="evidence" value="ECO:0007669"/>
    <property type="project" value="UniProtKB-UniRule"/>
</dbReference>
<protein>
    <recommendedName>
        <fullName evidence="2">DNA-directed RNA polymerases I, II, and III subunit RPABC1</fullName>
    </recommendedName>
</protein>
<dbReference type="Gene3D" id="3.30.70.330">
    <property type="match status" value="3"/>
</dbReference>
<evidence type="ECO:0000256" key="3">
    <source>
        <dbReference type="ARBA" id="ARBA00022664"/>
    </source>
</evidence>
<organism evidence="10 11">
    <name type="scientific">Dispira parvispora</name>
    <dbReference type="NCBI Taxonomy" id="1520584"/>
    <lineage>
        <taxon>Eukaryota</taxon>
        <taxon>Fungi</taxon>
        <taxon>Fungi incertae sedis</taxon>
        <taxon>Zoopagomycota</taxon>
        <taxon>Kickxellomycotina</taxon>
        <taxon>Dimargaritomycetes</taxon>
        <taxon>Dimargaritales</taxon>
        <taxon>Dimargaritaceae</taxon>
        <taxon>Dispira</taxon>
    </lineage>
</organism>
<dbReference type="SUPFAM" id="SSF55287">
    <property type="entry name" value="RPB5-like RNA polymerase subunit"/>
    <property type="match status" value="1"/>
</dbReference>
<dbReference type="Gene3D" id="3.90.940.20">
    <property type="entry name" value="RPB5-like RNA polymerase subunit"/>
    <property type="match status" value="1"/>
</dbReference>
<dbReference type="FunFam" id="3.30.70.330:FF:000382">
    <property type="entry name" value="G-patch domain-containing protein"/>
    <property type="match status" value="1"/>
</dbReference>
<dbReference type="FunFam" id="3.40.1340.10:FF:000001">
    <property type="entry name" value="DNA-directed RNA polymerases I, II, and III subunit RPABC1"/>
    <property type="match status" value="1"/>
</dbReference>
<name>A0A9W8ALN1_9FUNG</name>
<evidence type="ECO:0000256" key="1">
    <source>
        <dbReference type="ARBA" id="ARBA00004123"/>
    </source>
</evidence>
<comment type="caution">
    <text evidence="10">The sequence shown here is derived from an EMBL/GenBank/DDBJ whole genome shotgun (WGS) entry which is preliminary data.</text>
</comment>
<dbReference type="Proteomes" id="UP001150925">
    <property type="component" value="Unassembled WGS sequence"/>
</dbReference>
<gene>
    <name evidence="10" type="ORF">IWQ62_004819</name>
</gene>
<dbReference type="FunFam" id="3.90.940.20:FF:000001">
    <property type="entry name" value="DNA-directed RNA polymerases I, II, and III subunit RPABC1"/>
    <property type="match status" value="1"/>
</dbReference>
<dbReference type="PROSITE" id="PS50102">
    <property type="entry name" value="RRM"/>
    <property type="match status" value="3"/>
</dbReference>
<dbReference type="Pfam" id="PF03871">
    <property type="entry name" value="RNA_pol_Rpb5_N"/>
    <property type="match status" value="1"/>
</dbReference>
<dbReference type="InterPro" id="IPR003954">
    <property type="entry name" value="RRM_euk-type"/>
</dbReference>
<dbReference type="GO" id="GO:0000380">
    <property type="term" value="P:alternative mRNA splicing, via spliceosome"/>
    <property type="evidence" value="ECO:0007669"/>
    <property type="project" value="TreeGrafter"/>
</dbReference>
<keyword evidence="3" id="KW-0507">mRNA processing</keyword>
<dbReference type="NCBIfam" id="NF007129">
    <property type="entry name" value="PRK09570.1"/>
    <property type="match status" value="1"/>
</dbReference>
<evidence type="ECO:0000256" key="4">
    <source>
        <dbReference type="ARBA" id="ARBA00022884"/>
    </source>
</evidence>
<dbReference type="AlphaFoldDB" id="A0A9W8ALN1"/>
<dbReference type="InterPro" id="IPR035979">
    <property type="entry name" value="RBD_domain_sf"/>
</dbReference>
<dbReference type="SUPFAM" id="SSF53036">
    <property type="entry name" value="Eukaryotic RPB5 N-terminal domain"/>
    <property type="match status" value="1"/>
</dbReference>
<dbReference type="InterPro" id="IPR000783">
    <property type="entry name" value="RNA_pol_subH/Rpb5_C"/>
</dbReference>
<dbReference type="Gene3D" id="3.40.1340.10">
    <property type="entry name" value="RNA polymerase, Rpb5, N-terminal domain"/>
    <property type="match status" value="1"/>
</dbReference>
<evidence type="ECO:0000256" key="6">
    <source>
        <dbReference type="ARBA" id="ARBA00023242"/>
    </source>
</evidence>
<dbReference type="InterPro" id="IPR012677">
    <property type="entry name" value="Nucleotide-bd_a/b_plait_sf"/>
</dbReference>
<dbReference type="SMART" id="SM00361">
    <property type="entry name" value="RRM_1"/>
    <property type="match status" value="2"/>
</dbReference>
<evidence type="ECO:0000256" key="7">
    <source>
        <dbReference type="ARBA" id="ARBA00025765"/>
    </source>
</evidence>
<dbReference type="InterPro" id="IPR014381">
    <property type="entry name" value="Arch_Rpo5/euc_Rpb5"/>
</dbReference>
<dbReference type="InterPro" id="IPR005571">
    <property type="entry name" value="RNA_pol_Rpb5_N"/>
</dbReference>